<dbReference type="EMBL" id="RSDZ01000006">
    <property type="protein sequence ID" value="RXG50530.1"/>
    <property type="molecule type" value="Genomic_DNA"/>
</dbReference>
<evidence type="ECO:0000313" key="2">
    <source>
        <dbReference type="EMBL" id="RXG50530.1"/>
    </source>
</evidence>
<feature type="region of interest" description="Disordered" evidence="1">
    <location>
        <begin position="105"/>
        <end position="124"/>
    </location>
</feature>
<comment type="caution">
    <text evidence="2">The sequence shown here is derived from an EMBL/GenBank/DDBJ whole genome shotgun (WGS) entry which is preliminary data.</text>
</comment>
<evidence type="ECO:0000256" key="1">
    <source>
        <dbReference type="SAM" id="MobiDB-lite"/>
    </source>
</evidence>
<name>A0A444SAZ1_VERDA</name>
<reference evidence="2 3" key="1">
    <citation type="submission" date="2018-12" db="EMBL/GenBank/DDBJ databases">
        <title>Genome of Verticillium dahliae isolate Getta Getta.</title>
        <authorList>
            <person name="Gardiner D.M."/>
        </authorList>
    </citation>
    <scope>NUCLEOTIDE SEQUENCE [LARGE SCALE GENOMIC DNA]</scope>
    <source>
        <strain evidence="2 3">Getta Getta</strain>
    </source>
</reference>
<dbReference type="Proteomes" id="UP000288725">
    <property type="component" value="Unassembled WGS sequence"/>
</dbReference>
<gene>
    <name evidence="2" type="ORF">VDGE_30720</name>
</gene>
<sequence>MHGAETTKLPTRTPLPPSLSLPCLSTRGVRPQQACVSHSPLCTFRIKLRTFASPPDPHNLSDDIVARSGPTCTLTWLPRTIPKKGKKALTVHGRRETLTTLICGPSSHNHSGPAPLPTSISFEE</sequence>
<accession>A0A444SAZ1</accession>
<dbReference type="AlphaFoldDB" id="A0A444SAZ1"/>
<evidence type="ECO:0000313" key="3">
    <source>
        <dbReference type="Proteomes" id="UP000288725"/>
    </source>
</evidence>
<protein>
    <submittedName>
        <fullName evidence="2">Uncharacterized protein</fullName>
    </submittedName>
</protein>
<proteinExistence type="predicted"/>
<organism evidence="2 3">
    <name type="scientific">Verticillium dahliae</name>
    <name type="common">Verticillium wilt</name>
    <dbReference type="NCBI Taxonomy" id="27337"/>
    <lineage>
        <taxon>Eukaryota</taxon>
        <taxon>Fungi</taxon>
        <taxon>Dikarya</taxon>
        <taxon>Ascomycota</taxon>
        <taxon>Pezizomycotina</taxon>
        <taxon>Sordariomycetes</taxon>
        <taxon>Hypocreomycetidae</taxon>
        <taxon>Glomerellales</taxon>
        <taxon>Plectosphaerellaceae</taxon>
        <taxon>Verticillium</taxon>
    </lineage>
</organism>